<keyword evidence="2" id="KW-1185">Reference proteome</keyword>
<dbReference type="RefSeq" id="WP_132164985.1">
    <property type="nucleotide sequence ID" value="NZ_SMKX01000005.1"/>
</dbReference>
<organism evidence="1 2">
    <name type="scientific">Kribbella antibiotica</name>
    <dbReference type="NCBI Taxonomy" id="190195"/>
    <lineage>
        <taxon>Bacteria</taxon>
        <taxon>Bacillati</taxon>
        <taxon>Actinomycetota</taxon>
        <taxon>Actinomycetes</taxon>
        <taxon>Propionibacteriales</taxon>
        <taxon>Kribbellaceae</taxon>
        <taxon>Kribbella</taxon>
    </lineage>
</organism>
<dbReference type="Proteomes" id="UP000295124">
    <property type="component" value="Unassembled WGS sequence"/>
</dbReference>
<sequence>MSKRAVSFGSDELYAGGLAAPAPLRAGLRIAALSGTFTQVVAGLRGGAGQTSAACVGTSHETTFPPVTF</sequence>
<protein>
    <submittedName>
        <fullName evidence="1">Uncharacterized protein</fullName>
    </submittedName>
</protein>
<gene>
    <name evidence="1" type="ORF">E1263_02780</name>
</gene>
<dbReference type="AlphaFoldDB" id="A0A4R4ZWZ7"/>
<evidence type="ECO:0000313" key="1">
    <source>
        <dbReference type="EMBL" id="TDD62659.1"/>
    </source>
</evidence>
<evidence type="ECO:0000313" key="2">
    <source>
        <dbReference type="Proteomes" id="UP000295124"/>
    </source>
</evidence>
<dbReference type="EMBL" id="SMKX01000005">
    <property type="protein sequence ID" value="TDD62659.1"/>
    <property type="molecule type" value="Genomic_DNA"/>
</dbReference>
<comment type="caution">
    <text evidence="1">The sequence shown here is derived from an EMBL/GenBank/DDBJ whole genome shotgun (WGS) entry which is preliminary data.</text>
</comment>
<proteinExistence type="predicted"/>
<accession>A0A4R4ZWZ7</accession>
<reference evidence="1 2" key="1">
    <citation type="submission" date="2019-03" db="EMBL/GenBank/DDBJ databases">
        <title>Draft genome sequences of novel Actinobacteria.</title>
        <authorList>
            <person name="Sahin N."/>
            <person name="Ay H."/>
            <person name="Saygin H."/>
        </authorList>
    </citation>
    <scope>NUCLEOTIDE SEQUENCE [LARGE SCALE GENOMIC DNA]</scope>
    <source>
        <strain evidence="1 2">JCM 13523</strain>
    </source>
</reference>
<name>A0A4R4ZWZ7_9ACTN</name>